<name>A0ABS0INL8_9BACT</name>
<dbReference type="Gene3D" id="2.60.40.10">
    <property type="entry name" value="Immunoglobulins"/>
    <property type="match status" value="1"/>
</dbReference>
<dbReference type="InterPro" id="IPR013783">
    <property type="entry name" value="Ig-like_fold"/>
</dbReference>
<sequence length="208" mass="22069">MRHHYWLLLLLLTGALRSVAQSTLQFTVSQAPTLVVDAGPDQTIRPAERVVLGGPTPATGGAGPYVYAWTPVTGLSRPDVARPTASPTQTTVYTLAVNQAGGCQKVDQVTVTVATVTAAHPGPDRFGLRLYPNPTRGAFTLASDVSLGAGTVHLAVYSGLGQLLYTESLPASSQKLERLIAMPPPAAGLYFVRLTGRDVNRVFHLQVR</sequence>
<evidence type="ECO:0000313" key="2">
    <source>
        <dbReference type="EMBL" id="MBF9239969.1"/>
    </source>
</evidence>
<protein>
    <submittedName>
        <fullName evidence="2">T9SS type A sorting domain-containing protein</fullName>
    </submittedName>
</protein>
<reference evidence="2 3" key="1">
    <citation type="submission" date="2020-11" db="EMBL/GenBank/DDBJ databases">
        <authorList>
            <person name="Kim M.K."/>
        </authorList>
    </citation>
    <scope>NUCLEOTIDE SEQUENCE [LARGE SCALE GENOMIC DNA]</scope>
    <source>
        <strain evidence="2 3">BT683</strain>
    </source>
</reference>
<comment type="caution">
    <text evidence="2">The sequence shown here is derived from an EMBL/GenBank/DDBJ whole genome shotgun (WGS) entry which is preliminary data.</text>
</comment>
<proteinExistence type="predicted"/>
<evidence type="ECO:0000256" key="1">
    <source>
        <dbReference type="SAM" id="SignalP"/>
    </source>
</evidence>
<accession>A0ABS0INL8</accession>
<dbReference type="RefSeq" id="WP_196284320.1">
    <property type="nucleotide sequence ID" value="NZ_JADQDQ010000024.1"/>
</dbReference>
<dbReference type="EMBL" id="JADQDQ010000024">
    <property type="protein sequence ID" value="MBF9239969.1"/>
    <property type="molecule type" value="Genomic_DNA"/>
</dbReference>
<dbReference type="Proteomes" id="UP000597617">
    <property type="component" value="Unassembled WGS sequence"/>
</dbReference>
<feature type="chain" id="PRO_5045600155" evidence="1">
    <location>
        <begin position="21"/>
        <end position="208"/>
    </location>
</feature>
<evidence type="ECO:0000313" key="3">
    <source>
        <dbReference type="Proteomes" id="UP000597617"/>
    </source>
</evidence>
<gene>
    <name evidence="2" type="ORF">I2I05_21435</name>
</gene>
<keyword evidence="1" id="KW-0732">Signal</keyword>
<feature type="signal peptide" evidence="1">
    <location>
        <begin position="1"/>
        <end position="20"/>
    </location>
</feature>
<keyword evidence="3" id="KW-1185">Reference proteome</keyword>
<dbReference type="NCBIfam" id="TIGR04183">
    <property type="entry name" value="Por_Secre_tail"/>
    <property type="match status" value="1"/>
</dbReference>
<organism evidence="2 3">
    <name type="scientific">Hymenobacter jeongseonensis</name>
    <dbReference type="NCBI Taxonomy" id="2791027"/>
    <lineage>
        <taxon>Bacteria</taxon>
        <taxon>Pseudomonadati</taxon>
        <taxon>Bacteroidota</taxon>
        <taxon>Cytophagia</taxon>
        <taxon>Cytophagales</taxon>
        <taxon>Hymenobacteraceae</taxon>
        <taxon>Hymenobacter</taxon>
    </lineage>
</organism>
<dbReference type="InterPro" id="IPR026444">
    <property type="entry name" value="Secre_tail"/>
</dbReference>